<comment type="caution">
    <text evidence="3">The sequence shown here is derived from an EMBL/GenBank/DDBJ whole genome shotgun (WGS) entry which is preliminary data.</text>
</comment>
<evidence type="ECO:0000313" key="4">
    <source>
        <dbReference type="Proteomes" id="UP000224634"/>
    </source>
</evidence>
<name>A0A2B7Z0H1_POLH7</name>
<feature type="domain" description="DUF7730" evidence="2">
    <location>
        <begin position="129"/>
        <end position="270"/>
    </location>
</feature>
<keyword evidence="4" id="KW-1185">Reference proteome</keyword>
<reference evidence="3 4" key="1">
    <citation type="submission" date="2017-10" db="EMBL/GenBank/DDBJ databases">
        <title>Comparative genomics in systemic dimorphic fungi from Ajellomycetaceae.</title>
        <authorList>
            <person name="Munoz J.F."/>
            <person name="Mcewen J.G."/>
            <person name="Clay O.K."/>
            <person name="Cuomo C.A."/>
        </authorList>
    </citation>
    <scope>NUCLEOTIDE SEQUENCE [LARGE SCALE GENOMIC DNA]</scope>
    <source>
        <strain evidence="3 4">UAMH7299</strain>
    </source>
</reference>
<dbReference type="PANTHER" id="PTHR42085:SF2">
    <property type="entry name" value="F-BOX DOMAIN-CONTAINING PROTEIN"/>
    <property type="match status" value="1"/>
</dbReference>
<protein>
    <recommendedName>
        <fullName evidence="2">DUF7730 domain-containing protein</fullName>
    </recommendedName>
</protein>
<evidence type="ECO:0000313" key="3">
    <source>
        <dbReference type="EMBL" id="PGH26910.1"/>
    </source>
</evidence>
<evidence type="ECO:0000256" key="1">
    <source>
        <dbReference type="SAM" id="MobiDB-lite"/>
    </source>
</evidence>
<dbReference type="Pfam" id="PF24864">
    <property type="entry name" value="DUF7730"/>
    <property type="match status" value="1"/>
</dbReference>
<dbReference type="PANTHER" id="PTHR42085">
    <property type="entry name" value="F-BOX DOMAIN-CONTAINING PROTEIN"/>
    <property type="match status" value="1"/>
</dbReference>
<dbReference type="InterPro" id="IPR038883">
    <property type="entry name" value="AN11006-like"/>
</dbReference>
<dbReference type="InterPro" id="IPR056632">
    <property type="entry name" value="DUF7730"/>
</dbReference>
<gene>
    <name evidence="3" type="ORF">AJ80_01493</name>
</gene>
<feature type="compositionally biased region" description="Basic and acidic residues" evidence="1">
    <location>
        <begin position="58"/>
        <end position="71"/>
    </location>
</feature>
<dbReference type="OrthoDB" id="4757095at2759"/>
<organism evidence="3 4">
    <name type="scientific">Polytolypa hystricis (strain UAMH7299)</name>
    <dbReference type="NCBI Taxonomy" id="1447883"/>
    <lineage>
        <taxon>Eukaryota</taxon>
        <taxon>Fungi</taxon>
        <taxon>Dikarya</taxon>
        <taxon>Ascomycota</taxon>
        <taxon>Pezizomycotina</taxon>
        <taxon>Eurotiomycetes</taxon>
        <taxon>Eurotiomycetidae</taxon>
        <taxon>Onygenales</taxon>
        <taxon>Onygenales incertae sedis</taxon>
        <taxon>Polytolypa</taxon>
    </lineage>
</organism>
<dbReference type="AlphaFoldDB" id="A0A2B7Z0H1"/>
<accession>A0A2B7Z0H1</accession>
<feature type="region of interest" description="Disordered" evidence="1">
    <location>
        <begin position="29"/>
        <end position="80"/>
    </location>
</feature>
<proteinExistence type="predicted"/>
<evidence type="ECO:0000259" key="2">
    <source>
        <dbReference type="Pfam" id="PF24864"/>
    </source>
</evidence>
<dbReference type="Proteomes" id="UP000224634">
    <property type="component" value="Unassembled WGS sequence"/>
</dbReference>
<sequence length="325" mass="37019">MEPTTTHDNDKQGIRRQQLWRAWGKFRPDRKMANPLGRRNIAKASFDSDLSDAVASSTDRKNPGPPHHDSSEGSLSVSTTSNAEQKSTLLALPAEIRIQIYVLLLVSWFDPKSNPGFIVPNTRQKMVVVDMARAPEHRTMEPAILRTCKQVYHEAIPILYSRNVFNLSEPEKVLQFLAQIGPANIKFVRSLDIWVPLCADLLPWLELLKALSKKATGLRSIELAWDARPLMLQREDTKMSLGANVLFVRALAKIQGLEKLRISGFYAKHWPSYLKEEMDVQVQAEFGHHIPYTKSAGDEIVRRKWNERTLQGFRKFQEEAGDLIP</sequence>
<dbReference type="EMBL" id="PDNA01000012">
    <property type="protein sequence ID" value="PGH26910.1"/>
    <property type="molecule type" value="Genomic_DNA"/>
</dbReference>